<evidence type="ECO:0000256" key="7">
    <source>
        <dbReference type="ARBA" id="ARBA00022653"/>
    </source>
</evidence>
<evidence type="ECO:0000256" key="14">
    <source>
        <dbReference type="ARBA" id="ARBA00046595"/>
    </source>
</evidence>
<feature type="disulfide bond" evidence="15">
    <location>
        <begin position="56"/>
        <end position="63"/>
    </location>
</feature>
<keyword evidence="5" id="KW-0893">Thyroid hormones biosynthesis</keyword>
<evidence type="ECO:0000313" key="20">
    <source>
        <dbReference type="Proteomes" id="UP000261540"/>
    </source>
</evidence>
<feature type="domain" description="Thyroglobulin type-1" evidence="18">
    <location>
        <begin position="579"/>
        <end position="632"/>
    </location>
</feature>
<evidence type="ECO:0000256" key="4">
    <source>
        <dbReference type="ARBA" id="ARBA00022525"/>
    </source>
</evidence>
<dbReference type="CDD" id="cd00191">
    <property type="entry name" value="TY"/>
    <property type="match status" value="6"/>
</dbReference>
<evidence type="ECO:0000256" key="6">
    <source>
        <dbReference type="ARBA" id="ARBA00022641"/>
    </source>
</evidence>
<feature type="disulfide bond" evidence="15">
    <location>
        <begin position="65"/>
        <end position="85"/>
    </location>
</feature>
<dbReference type="Pfam" id="PF00086">
    <property type="entry name" value="Thyroglobulin_1"/>
    <property type="match status" value="8"/>
</dbReference>
<feature type="region of interest" description="Disordered" evidence="16">
    <location>
        <begin position="2679"/>
        <end position="2712"/>
    </location>
</feature>
<keyword evidence="8" id="KW-0372">Hormone</keyword>
<feature type="disulfide bond" evidence="15">
    <location>
        <begin position="1015"/>
        <end position="1022"/>
    </location>
</feature>
<evidence type="ECO:0000256" key="10">
    <source>
        <dbReference type="ARBA" id="ARBA00022737"/>
    </source>
</evidence>
<feature type="disulfide bond" evidence="15">
    <location>
        <begin position="612"/>
        <end position="632"/>
    </location>
</feature>
<keyword evidence="4" id="KW-0964">Secreted</keyword>
<proteinExistence type="inferred from homology"/>
<dbReference type="Pfam" id="PF00135">
    <property type="entry name" value="COesterase"/>
    <property type="match status" value="1"/>
</dbReference>
<evidence type="ECO:0000256" key="17">
    <source>
        <dbReference type="SAM" id="SignalP"/>
    </source>
</evidence>
<dbReference type="InterPro" id="IPR011641">
    <property type="entry name" value="Tyr-kin_ephrin_A/B_rcpt-like"/>
</dbReference>
<dbReference type="PROSITE" id="PS00941">
    <property type="entry name" value="CARBOXYLESTERASE_B_2"/>
    <property type="match status" value="1"/>
</dbReference>
<evidence type="ECO:0000256" key="3">
    <source>
        <dbReference type="ARBA" id="ARBA00017326"/>
    </source>
</evidence>
<dbReference type="InterPro" id="IPR019819">
    <property type="entry name" value="Carboxylesterase_B_CS"/>
</dbReference>
<dbReference type="SUPFAM" id="SSF57610">
    <property type="entry name" value="Thyroglobulin type-1 domain"/>
    <property type="match status" value="10"/>
</dbReference>
<keyword evidence="12 15" id="KW-1015">Disulfide bond</keyword>
<feature type="disulfide bond" evidence="15">
    <location>
        <begin position="128"/>
        <end position="148"/>
    </location>
</feature>
<name>A0A3B3QDW3_9TELE</name>
<comment type="subcellular location">
    <subcellularLocation>
        <location evidence="1">Secreted</location>
    </subcellularLocation>
</comment>
<dbReference type="GO" id="GO:0005179">
    <property type="term" value="F:hormone activity"/>
    <property type="evidence" value="ECO:0007669"/>
    <property type="project" value="UniProtKB-KW"/>
</dbReference>
<feature type="domain" description="Thyroglobulin type-1" evidence="18">
    <location>
        <begin position="149"/>
        <end position="250"/>
    </location>
</feature>
<dbReference type="PANTHER" id="PTHR14093:SF19">
    <property type="entry name" value="THYROGLOBULIN"/>
    <property type="match status" value="1"/>
</dbReference>
<keyword evidence="13" id="KW-0325">Glycoprotein</keyword>
<dbReference type="Gene3D" id="3.40.50.1820">
    <property type="entry name" value="alpha/beta hydrolase"/>
    <property type="match status" value="1"/>
</dbReference>
<evidence type="ECO:0000259" key="18">
    <source>
        <dbReference type="PROSITE" id="PS51162"/>
    </source>
</evidence>
<reference evidence="19" key="1">
    <citation type="submission" date="2025-08" db="UniProtKB">
        <authorList>
            <consortium name="Ensembl"/>
        </authorList>
    </citation>
    <scope>IDENTIFICATION</scope>
</reference>
<feature type="disulfide bond" evidence="15">
    <location>
        <begin position="326"/>
        <end position="346"/>
    </location>
</feature>
<dbReference type="STRING" id="1676925.ENSPKIP00000004927"/>
<evidence type="ECO:0000256" key="16">
    <source>
        <dbReference type="SAM" id="MobiDB-lite"/>
    </source>
</evidence>
<dbReference type="SMART" id="SM01411">
    <property type="entry name" value="Ephrin_rec_like"/>
    <property type="match status" value="1"/>
</dbReference>
<keyword evidence="7" id="KW-0405">Iodination</keyword>
<feature type="disulfide bond" evidence="15">
    <location>
        <begin position="152"/>
        <end position="171"/>
    </location>
</feature>
<dbReference type="GeneTree" id="ENSGT00940000159300"/>
<dbReference type="Gene3D" id="4.10.800.10">
    <property type="entry name" value="Thyroglobulin type-1"/>
    <property type="match status" value="9"/>
</dbReference>
<sequence>MYNSEVLFTLKMILIWYQLGSDGASQCEQQRREGAAQSRDYVPQCSEDGRYRHLQCSKGGSQCWCVDGEGTEVPGSRQNGSSVYCLTSCQLLRQKALLSSDSRTAPMCSDLGEFLPIQCDRVLGQCWCVDPEGMEIYGTRQNGEPSRCPENCEVRDWHILHGVGEQSPPQCSADGNFLPVQCKFINTTDMKVADLLHAFSRFTAAFQTFSGFRRLFPEISSYCFCVDSRGRELANTGVELLLDEVYDTAFSTMESTRSFAQSNMYRILQRRFLGVQLLMSGRFRCLTKCESERSSSLRAGNVFVPACDANGAYKSTQCQAGGQCWCVDSEGNELVGMRRLRGPLDCRNAVKDCPSERRLALSRVFSGLSGPFSQQNKLSIKGPSASLPLSLCNPEVQELFAKSGLLLSVPDTERSDFGDVLAEVIQGLFPSGAKALKALSLTANPKRLQENLFGGKFLKNVGNFNFTAAVGSRGTFNFRQLFTQVGLMQASEDLLQLAKIFSPQMVVRTDSVILDQDIQDSFGRSINLRSNQNFMKLLGQMLESEQFLNTLRDAIVLSKAEDSTEVGSIFRAAFQTSQSGSCERDPSTAYIPTCTDSGLYQEVQCQAQECWCVDSHGTEVPGSRSSGRRPRCPSQCERERETALRVRADQSAGSQLFVPKCESDGSFVVRQCSGGNCFCVDSSGGKRGAVTLSQSEHCPTDCQAAAAEQFVVAVRSVLWAPSAKPRLSDFHIPHCDVAGSWHPVQCDGPPESAFTFYREWVNVNGAGKDIPITELISNIRAYGENAVAMASFHGFLKELFAAGHHRVFAVLSRYAEFGDVPQEVLEGDPEMVSGPSVFLNPLSLWRLLQRNITAYPGLLSDFSEPLGHFELRRCWCVGENGDAIADTEATLNQIPKCLGPCSQVHRQLSRFLQEAEDVISVSNGSHVPLAYSFLLARGLSLTPEELQNDLPGGLISERLLSSADSALHLAAHSTLRFSWRTHFGPPALGREAFLLGYQPHSPQCDADGQWLPTQCYYSTGHCWCVDKDGSYIEGSLTGRTAQLPQCGTPCQRAQTRALLSGWIPSVSETSIKPLPSHVPSCQQDGGFAILQTGELDGDEAWCVSPVTSRAIQSASRSKSGDLQCPGWCEMLKRQVTRREAGIGYEPDCQEDGRLFTPVQCDQDDCWCVQPQSGQELPGTRVTRSTAKGPACHAPQCPLPFEDVLITHGALLCDEPLELKQLCHLQCSQGYFNTLPGFLCDIATKKWVSEAPPSQACQRPQGLQLVQADISLRLSLSPKQEACSSQSSGLRIALLQALRAKGLCSLQMPSSGVWSSLSICNASSVSLECLDGGIVKLQITRWARMSDIPVEALPDLHDVDLAFSSGRLAEGVPDVIRSAAFRSVFLPDSVGLQAPAVSFSCLPGYLRVAGVAGCVPCPVGTFFAGQVCSSCPLGTYQDQEGRDFCSRCPVGTSTVSAGAFRAAHCVTECQRSGMSCTIKGQFQPVQRDAQTGSWICVTPSGGRMLWTAADDAPAEQECRMMEKFETVPRSQLILEAEEAVVLSSRMTDKGLQKGLCMRPSKPLGCSEDEACHHLALYTDGDHQTHCDIYSTDSANVLCEAANGFMGNPGADVHQSLRCLLRLKGGDKDNLVVLRKKGHEFTTRSTKTLEWLPFRQVGSGAYRTAVFRTAGASLTDVHRFCLEACSKDACCDGFILNRNVFNGGTIMCSLLSHPDVFMCSDADWDADGPADGREPCGSKVKYSKEFTFSLGGQNFTVTDAALPATGESKADYQASVTVFQRVYFWNAWMDGWMDGWISHAVEDVFSAVDSGAVRVDSSQDVPRLLYRIFKHQYSARQAEIWCLKRCEEVALCHLADVRDDRPLYFTCSLYPDTRVCGAYDQPLRRACSLVLPQAPQLAYSKKVAATGNMKNFYSRVPFRKMVSYSVRSRASLASKPIPEGFAECEQRCDRDPCCRGIGYIRDSASSGVDALCLTLNSLGVQTCGEGGRSSWRVMDCSDSKADTGVFPFGWYEKPVNQWTRSPQLCPPFQLPAPLRNVNISEWRLLDMSSVLVDPSVSMYDVIHLSKDIAGEREPSRDWCLSACLMDEACSLVAVDTRESALRCVLYPDTHACAPAGGSRGCRLVVKEPALHFYLRLGVETFFTSVFIPGHGHLLGGSQVTRLSSESKRVLHFLGVPYAHAPIAGLRFRAPQPADWTGSWNATYPRPSCLQPGLGDSARFSEDCLYLNIFVPVSIVTNASVLVFFHNPATNVGSEGPPYLDGSFLAAVGDVIVVTASFRTAVFGFLTAGSTDALGNYGLQDQAAVLKWVQRNIAHFGGDPGSVTLGAEGSGADVASLHLVTAGSPGLFHRALLMGGSAFSPASPISRPRAGQQAASLAQELGCSHSDAAQMVSCLRRLSAQALNAAQTKLLAVSGPLRAWAPVLDGISVKESPSSALQNGRFLPVDLMVGSSADDGLIRRARNIKKFEELQGRTSSKTVFYQALSDSLGGDDANAFVKEAATWFYSMQHDPSPAGYNVFSRALENATRDLFIICPAVKMASFWAAHTRSNVFMYHLPEKADQTSADLSLPLDIQFLFGLPHHPQTKEIFTAEERQLSLQTMNYVANFIKSGNPNIPHSISRVSFGDVLPPWPKFMPHANGNNYKELYAPLRTRIGLRRKECSFWHDYVPALTTSTEKLLRGVPEEASASTAKPSFNSFQTSAGPRKPKSEKDAYS</sequence>
<organism evidence="19 20">
    <name type="scientific">Paramormyrops kingsleyae</name>
    <dbReference type="NCBI Taxonomy" id="1676925"/>
    <lineage>
        <taxon>Eukaryota</taxon>
        <taxon>Metazoa</taxon>
        <taxon>Chordata</taxon>
        <taxon>Craniata</taxon>
        <taxon>Vertebrata</taxon>
        <taxon>Euteleostomi</taxon>
        <taxon>Actinopterygii</taxon>
        <taxon>Neopterygii</taxon>
        <taxon>Teleostei</taxon>
        <taxon>Osteoglossocephala</taxon>
        <taxon>Osteoglossomorpha</taxon>
        <taxon>Osteoglossiformes</taxon>
        <taxon>Mormyridae</taxon>
        <taxon>Paramormyrops</taxon>
    </lineage>
</organism>
<feature type="disulfide bond" evidence="15">
    <location>
        <begin position="89"/>
        <end position="108"/>
    </location>
</feature>
<feature type="domain" description="Thyroglobulin type-1" evidence="18">
    <location>
        <begin position="24"/>
        <end position="85"/>
    </location>
</feature>
<feature type="domain" description="Thyroglobulin type-1" evidence="18">
    <location>
        <begin position="1125"/>
        <end position="1191"/>
    </location>
</feature>
<dbReference type="InterPro" id="IPR052001">
    <property type="entry name" value="MHC-II_Gamma/Thyroglobulin"/>
</dbReference>
<evidence type="ECO:0000256" key="15">
    <source>
        <dbReference type="PROSITE-ProRule" id="PRU00500"/>
    </source>
</evidence>
<comment type="caution">
    <text evidence="15">Lacks conserved residue(s) required for the propagation of feature annotation.</text>
</comment>
<dbReference type="InterPro" id="IPR029058">
    <property type="entry name" value="AB_hydrolase_fold"/>
</dbReference>
<evidence type="ECO:0000256" key="11">
    <source>
        <dbReference type="ARBA" id="ARBA00022920"/>
    </source>
</evidence>
<accession>A0A3B3QDW3</accession>
<feature type="domain" description="Thyroglobulin type-1" evidence="18">
    <location>
        <begin position="1047"/>
        <end position="1124"/>
    </location>
</feature>
<dbReference type="SUPFAM" id="SSF53474">
    <property type="entry name" value="alpha/beta-Hydrolases"/>
    <property type="match status" value="1"/>
</dbReference>
<evidence type="ECO:0000256" key="5">
    <source>
        <dbReference type="ARBA" id="ARBA00022534"/>
    </source>
</evidence>
<comment type="subunit">
    <text evidence="14">Monomer. Homodimer (via ChEL region); occurs in the endoplasmic reticulum and is required for export to the Golgi apparatus. Homooligomer; disulfide-linked; stored in this form in the thyroid follicle lumen.</text>
</comment>
<dbReference type="InterPro" id="IPR036857">
    <property type="entry name" value="Thyroglobulin_1_sf"/>
</dbReference>
<feature type="disulfide bond" evidence="15">
    <location>
        <begin position="119"/>
        <end position="126"/>
    </location>
</feature>
<evidence type="ECO:0000256" key="1">
    <source>
        <dbReference type="ARBA" id="ARBA00004613"/>
    </source>
</evidence>
<dbReference type="InterPro" id="IPR000716">
    <property type="entry name" value="Thyroglobulin_1"/>
</dbReference>
<dbReference type="Gene3D" id="2.10.50.10">
    <property type="entry name" value="Tumor Necrosis Factor Receptor, subunit A, domain 2"/>
    <property type="match status" value="1"/>
</dbReference>
<keyword evidence="11" id="KW-0795">Thyroid hormone</keyword>
<feature type="signal peptide" evidence="17">
    <location>
        <begin position="1"/>
        <end position="23"/>
    </location>
</feature>
<dbReference type="SMART" id="SM00211">
    <property type="entry name" value="TY"/>
    <property type="match status" value="10"/>
</dbReference>
<evidence type="ECO:0000256" key="2">
    <source>
        <dbReference type="ARBA" id="ARBA00005964"/>
    </source>
</evidence>
<dbReference type="InterPro" id="IPR002018">
    <property type="entry name" value="CarbesteraseB"/>
</dbReference>
<keyword evidence="9 17" id="KW-0732">Signal</keyword>
<dbReference type="Pfam" id="PF07699">
    <property type="entry name" value="Ephrin_rec_like"/>
    <property type="match status" value="1"/>
</dbReference>
<feature type="chain" id="PRO_5017263780" description="Thyroglobulin" evidence="17">
    <location>
        <begin position="24"/>
        <end position="2712"/>
    </location>
</feature>
<dbReference type="PROSITE" id="PS51162">
    <property type="entry name" value="THYROGLOBULIN_1_2"/>
    <property type="match status" value="9"/>
</dbReference>
<evidence type="ECO:0000256" key="8">
    <source>
        <dbReference type="ARBA" id="ARBA00022702"/>
    </source>
</evidence>
<feature type="domain" description="Thyroglobulin type-1" evidence="18">
    <location>
        <begin position="86"/>
        <end position="148"/>
    </location>
</feature>
<feature type="domain" description="Thyroglobulin type-1" evidence="18">
    <location>
        <begin position="633"/>
        <end position="702"/>
    </location>
</feature>
<dbReference type="FunFam" id="3.40.50.1820:FF:000127">
    <property type="entry name" value="Thyroglobulin"/>
    <property type="match status" value="1"/>
</dbReference>
<feature type="domain" description="Thyroglobulin type-1" evidence="18">
    <location>
        <begin position="1002"/>
        <end position="1046"/>
    </location>
</feature>
<feature type="domain" description="Thyroglobulin type-1" evidence="18">
    <location>
        <begin position="286"/>
        <end position="346"/>
    </location>
</feature>
<dbReference type="PROSITE" id="PS00484">
    <property type="entry name" value="THYROGLOBULIN_1_1"/>
    <property type="match status" value="4"/>
</dbReference>
<protein>
    <recommendedName>
        <fullName evidence="3">Thyroglobulin</fullName>
    </recommendedName>
</protein>
<feature type="compositionally biased region" description="Polar residues" evidence="16">
    <location>
        <begin position="2684"/>
        <end position="2699"/>
    </location>
</feature>
<keyword evidence="20" id="KW-1185">Reference proteome</keyword>
<evidence type="ECO:0000256" key="9">
    <source>
        <dbReference type="ARBA" id="ARBA00022729"/>
    </source>
</evidence>
<dbReference type="GO" id="GO:0042446">
    <property type="term" value="P:hormone biosynthetic process"/>
    <property type="evidence" value="ECO:0007669"/>
    <property type="project" value="UniProtKB-KW"/>
</dbReference>
<dbReference type="Proteomes" id="UP000261540">
    <property type="component" value="Unplaced"/>
</dbReference>
<dbReference type="GO" id="GO:0005615">
    <property type="term" value="C:extracellular space"/>
    <property type="evidence" value="ECO:0007669"/>
    <property type="project" value="TreeGrafter"/>
</dbReference>
<dbReference type="PANTHER" id="PTHR14093">
    <property type="entry name" value="HLA CLASS II GAMMA CHAIN"/>
    <property type="match status" value="1"/>
</dbReference>
<reference evidence="19" key="2">
    <citation type="submission" date="2025-09" db="UniProtKB">
        <authorList>
            <consortium name="Ensembl"/>
        </authorList>
    </citation>
    <scope>IDENTIFICATION</scope>
</reference>
<keyword evidence="10" id="KW-0677">Repeat</keyword>
<evidence type="ECO:0000256" key="12">
    <source>
        <dbReference type="ARBA" id="ARBA00023157"/>
    </source>
</evidence>
<comment type="similarity">
    <text evidence="2">Belongs to the type-B carboxylesterase/lipase family.</text>
</comment>
<evidence type="ECO:0000256" key="13">
    <source>
        <dbReference type="ARBA" id="ARBA00023180"/>
    </source>
</evidence>
<dbReference type="Ensembl" id="ENSPKIT00000028919.1">
    <property type="protein sequence ID" value="ENSPKIP00000004927.1"/>
    <property type="gene ID" value="ENSPKIG00000021671.1"/>
</dbReference>
<evidence type="ECO:0000313" key="19">
    <source>
        <dbReference type="Ensembl" id="ENSPKIP00000004927.1"/>
    </source>
</evidence>
<keyword evidence="6" id="KW-0765">Sulfation</keyword>
<dbReference type="GO" id="GO:0006590">
    <property type="term" value="P:thyroid hormone generation"/>
    <property type="evidence" value="ECO:0007669"/>
    <property type="project" value="TreeGrafter"/>
</dbReference>